<reference evidence="1 2" key="1">
    <citation type="submission" date="2018-06" db="EMBL/GenBank/DDBJ databases">
        <authorList>
            <consortium name="Pathogen Informatics"/>
            <person name="Doyle S."/>
        </authorList>
    </citation>
    <scope>NUCLEOTIDE SEQUENCE [LARGE SCALE GENOMIC DNA]</scope>
    <source>
        <strain evidence="1 2">NCTC13456</strain>
    </source>
</reference>
<dbReference type="EMBL" id="UFXS01000001">
    <property type="protein sequence ID" value="STD54469.1"/>
    <property type="molecule type" value="Genomic_DNA"/>
</dbReference>
<sequence length="185" mass="22040">MKFILVIFYFFTLSLNAQILEKKYIKINDKSLLEVINNNNITLKYPIIHGDLIKKKNFFNLEYEIKKDTLNFIENGINKTFLIKEKMLINYSNQDVFIKEEEYLKRLTLVLFDNEKFYIRFPKTSNGIIVEDYINNDSEVLNNKLKKKLKNINENKYNVEIIKGFEAIEKYGYEGINGVIIIKKK</sequence>
<dbReference type="RefSeq" id="WP_114999131.1">
    <property type="nucleotide sequence ID" value="NZ_UFXS01000001.1"/>
</dbReference>
<organism evidence="1 2">
    <name type="scientific">Empedobacter falsenii</name>
    <dbReference type="NCBI Taxonomy" id="343874"/>
    <lineage>
        <taxon>Bacteria</taxon>
        <taxon>Pseudomonadati</taxon>
        <taxon>Bacteroidota</taxon>
        <taxon>Flavobacteriia</taxon>
        <taxon>Flavobacteriales</taxon>
        <taxon>Weeksellaceae</taxon>
        <taxon>Empedobacter</taxon>
    </lineage>
</organism>
<accession>A0A376G1G7</accession>
<evidence type="ECO:0000313" key="1">
    <source>
        <dbReference type="EMBL" id="STD54469.1"/>
    </source>
</evidence>
<proteinExistence type="predicted"/>
<evidence type="ECO:0000313" key="2">
    <source>
        <dbReference type="Proteomes" id="UP000254737"/>
    </source>
</evidence>
<name>A0A376G1G7_9FLAO</name>
<protein>
    <submittedName>
        <fullName evidence="1">Uncharacterized protein</fullName>
    </submittedName>
</protein>
<dbReference type="Proteomes" id="UP000254737">
    <property type="component" value="Unassembled WGS sequence"/>
</dbReference>
<gene>
    <name evidence="1" type="ORF">NCTC13456_01030</name>
</gene>
<dbReference type="AlphaFoldDB" id="A0A376G1G7"/>